<proteinExistence type="predicted"/>
<evidence type="ECO:0000313" key="1">
    <source>
        <dbReference type="EMBL" id="VYT00754.1"/>
    </source>
</evidence>
<sequence length="247" mass="29201">MWQLKGSTDIVLLALFQNGTIILPVFCYCNMPAYRYNVTYGDIMKSILVELTCPRCFYKTHKKSETLIMPEMEPQFRKELLEGVFFKKACPSCGKINTFLHTMIYVDKKHRFVLLVKPKSDLTDKDFSIFQSEKNCIRRYLCDPSQVAEKIRMLEDKLDDRAMELLKLKIILREKKKGRLPKNVVYQDQETDTIWFHVQHDEEEDVIGIWKTSYDAICSKLPPQKNQFEEIDSYWAVDYLKQSNESH</sequence>
<dbReference type="Pfam" id="PF14353">
    <property type="entry name" value="CpXC"/>
    <property type="match status" value="1"/>
</dbReference>
<dbReference type="RefSeq" id="WP_002609422.1">
    <property type="nucleotide sequence ID" value="NZ_JAHOLM010000035.1"/>
</dbReference>
<protein>
    <submittedName>
        <fullName evidence="1">Uncharacterized protein</fullName>
    </submittedName>
</protein>
<dbReference type="AlphaFoldDB" id="A0A6N2T4P7"/>
<accession>A0A6N2T4P7</accession>
<reference evidence="1" key="1">
    <citation type="submission" date="2019-11" db="EMBL/GenBank/DDBJ databases">
        <authorList>
            <person name="Feng L."/>
        </authorList>
    </citation>
    <scope>NUCLEOTIDE SEQUENCE</scope>
    <source>
        <strain evidence="1">CinnocuumLFYP12</strain>
    </source>
</reference>
<dbReference type="InterPro" id="IPR025682">
    <property type="entry name" value="CpXC_dom"/>
</dbReference>
<gene>
    <name evidence="1" type="ORF">CILFYP12_01149</name>
</gene>
<name>A0A6N2T4P7_CLOIN</name>
<organism evidence="1">
    <name type="scientific">Clostridium innocuum</name>
    <dbReference type="NCBI Taxonomy" id="1522"/>
    <lineage>
        <taxon>Bacteria</taxon>
        <taxon>Bacillati</taxon>
        <taxon>Bacillota</taxon>
        <taxon>Clostridia</taxon>
        <taxon>Eubacteriales</taxon>
        <taxon>Clostridiaceae</taxon>
        <taxon>Clostridium</taxon>
    </lineage>
</organism>
<dbReference type="EMBL" id="CACRTE010000018">
    <property type="protein sequence ID" value="VYT00754.1"/>
    <property type="molecule type" value="Genomic_DNA"/>
</dbReference>